<proteinExistence type="predicted"/>
<protein>
    <submittedName>
        <fullName evidence="1">Uncharacterized protein</fullName>
    </submittedName>
</protein>
<feature type="non-terminal residue" evidence="1">
    <location>
        <position position="1"/>
    </location>
</feature>
<dbReference type="Proteomes" id="UP000265520">
    <property type="component" value="Unassembled WGS sequence"/>
</dbReference>
<reference evidence="1 2" key="1">
    <citation type="journal article" date="2018" name="Front. Plant Sci.">
        <title>Red Clover (Trifolium pratense) and Zigzag Clover (T. medium) - A Picture of Genomic Similarities and Differences.</title>
        <authorList>
            <person name="Dluhosova J."/>
            <person name="Istvanek J."/>
            <person name="Nedelnik J."/>
            <person name="Repkova J."/>
        </authorList>
    </citation>
    <scope>NUCLEOTIDE SEQUENCE [LARGE SCALE GENOMIC DNA]</scope>
    <source>
        <strain evidence="2">cv. 10/8</strain>
        <tissue evidence="1">Leaf</tissue>
    </source>
</reference>
<organism evidence="1 2">
    <name type="scientific">Trifolium medium</name>
    <dbReference type="NCBI Taxonomy" id="97028"/>
    <lineage>
        <taxon>Eukaryota</taxon>
        <taxon>Viridiplantae</taxon>
        <taxon>Streptophyta</taxon>
        <taxon>Embryophyta</taxon>
        <taxon>Tracheophyta</taxon>
        <taxon>Spermatophyta</taxon>
        <taxon>Magnoliopsida</taxon>
        <taxon>eudicotyledons</taxon>
        <taxon>Gunneridae</taxon>
        <taxon>Pentapetalae</taxon>
        <taxon>rosids</taxon>
        <taxon>fabids</taxon>
        <taxon>Fabales</taxon>
        <taxon>Fabaceae</taxon>
        <taxon>Papilionoideae</taxon>
        <taxon>50 kb inversion clade</taxon>
        <taxon>NPAAA clade</taxon>
        <taxon>Hologalegina</taxon>
        <taxon>IRL clade</taxon>
        <taxon>Trifolieae</taxon>
        <taxon>Trifolium</taxon>
    </lineage>
</organism>
<keyword evidence="2" id="KW-1185">Reference proteome</keyword>
<dbReference type="EMBL" id="LXQA010091595">
    <property type="protein sequence ID" value="MCI14243.1"/>
    <property type="molecule type" value="Genomic_DNA"/>
</dbReference>
<sequence length="137" mass="15495">EREDGAAAAKNECDAAVAKVREECAGEMEILKKRHLEEKTLLEKEIRLLTLTRNAFIVSCFQVGRDMWDLQGDFEELEEANDGLKQSMADKYVEVFWSSVDQVKALFPDLDQETLAQVDILKKVEDGKFVSRIPGAT</sequence>
<comment type="caution">
    <text evidence="1">The sequence shown here is derived from an EMBL/GenBank/DDBJ whole genome shotgun (WGS) entry which is preliminary data.</text>
</comment>
<name>A0A392PQ65_9FABA</name>
<accession>A0A392PQ65</accession>
<evidence type="ECO:0000313" key="1">
    <source>
        <dbReference type="EMBL" id="MCI14243.1"/>
    </source>
</evidence>
<evidence type="ECO:0000313" key="2">
    <source>
        <dbReference type="Proteomes" id="UP000265520"/>
    </source>
</evidence>
<dbReference type="AlphaFoldDB" id="A0A392PQ65"/>